<organism evidence="4 5">
    <name type="scientific">Helobdella robusta</name>
    <name type="common">Californian leech</name>
    <dbReference type="NCBI Taxonomy" id="6412"/>
    <lineage>
        <taxon>Eukaryota</taxon>
        <taxon>Metazoa</taxon>
        <taxon>Spiralia</taxon>
        <taxon>Lophotrochozoa</taxon>
        <taxon>Annelida</taxon>
        <taxon>Clitellata</taxon>
        <taxon>Hirudinea</taxon>
        <taxon>Rhynchobdellida</taxon>
        <taxon>Glossiphoniidae</taxon>
        <taxon>Helobdella</taxon>
    </lineage>
</organism>
<feature type="transmembrane region" description="Helical" evidence="2">
    <location>
        <begin position="80"/>
        <end position="102"/>
    </location>
</feature>
<dbReference type="EMBL" id="KB096742">
    <property type="protein sequence ID" value="ESO02618.1"/>
    <property type="molecule type" value="Genomic_DNA"/>
</dbReference>
<feature type="region of interest" description="Disordered" evidence="1">
    <location>
        <begin position="512"/>
        <end position="540"/>
    </location>
</feature>
<dbReference type="Pfam" id="PF00090">
    <property type="entry name" value="TSP_1"/>
    <property type="match status" value="1"/>
</dbReference>
<feature type="region of interest" description="Disordered" evidence="1">
    <location>
        <begin position="1079"/>
        <end position="1114"/>
    </location>
</feature>
<accession>T1ES10</accession>
<dbReference type="KEGG" id="hro:HELRODRAFT_161906"/>
<feature type="region of interest" description="Disordered" evidence="1">
    <location>
        <begin position="649"/>
        <end position="672"/>
    </location>
</feature>
<feature type="compositionally biased region" description="Basic and acidic residues" evidence="1">
    <location>
        <begin position="735"/>
        <end position="772"/>
    </location>
</feature>
<evidence type="ECO:0000256" key="1">
    <source>
        <dbReference type="SAM" id="MobiDB-lite"/>
    </source>
</evidence>
<dbReference type="InterPro" id="IPR036383">
    <property type="entry name" value="TSP1_rpt_sf"/>
</dbReference>
<dbReference type="GeneID" id="20199360"/>
<feature type="region of interest" description="Disordered" evidence="1">
    <location>
        <begin position="944"/>
        <end position="969"/>
    </location>
</feature>
<reference evidence="3 5" key="2">
    <citation type="journal article" date="2013" name="Nature">
        <title>Insights into bilaterian evolution from three spiralian genomes.</title>
        <authorList>
            <person name="Simakov O."/>
            <person name="Marletaz F."/>
            <person name="Cho S.J."/>
            <person name="Edsinger-Gonzales E."/>
            <person name="Havlak P."/>
            <person name="Hellsten U."/>
            <person name="Kuo D.H."/>
            <person name="Larsson T."/>
            <person name="Lv J."/>
            <person name="Arendt D."/>
            <person name="Savage R."/>
            <person name="Osoegawa K."/>
            <person name="de Jong P."/>
            <person name="Grimwood J."/>
            <person name="Chapman J.A."/>
            <person name="Shapiro H."/>
            <person name="Aerts A."/>
            <person name="Otillar R.P."/>
            <person name="Terry A.Y."/>
            <person name="Boore J.L."/>
            <person name="Grigoriev I.V."/>
            <person name="Lindberg D.R."/>
            <person name="Seaver E.C."/>
            <person name="Weisblat D.A."/>
            <person name="Putnam N.H."/>
            <person name="Rokhsar D.S."/>
        </authorList>
    </citation>
    <scope>NUCLEOTIDE SEQUENCE</scope>
</reference>
<feature type="compositionally biased region" description="Low complexity" evidence="1">
    <location>
        <begin position="948"/>
        <end position="969"/>
    </location>
</feature>
<feature type="compositionally biased region" description="Basic and acidic residues" evidence="1">
    <location>
        <begin position="1015"/>
        <end position="1031"/>
    </location>
</feature>
<dbReference type="InterPro" id="IPR000884">
    <property type="entry name" value="TSP1_rpt"/>
</dbReference>
<feature type="region of interest" description="Disordered" evidence="1">
    <location>
        <begin position="197"/>
        <end position="224"/>
    </location>
</feature>
<dbReference type="EMBL" id="AMQM01000962">
    <property type="status" value="NOT_ANNOTATED_CDS"/>
    <property type="molecule type" value="Genomic_DNA"/>
</dbReference>
<protein>
    <submittedName>
        <fullName evidence="3 4">Uncharacterized protein</fullName>
    </submittedName>
</protein>
<dbReference type="SUPFAM" id="SSF82895">
    <property type="entry name" value="TSP-1 type 1 repeat"/>
    <property type="match status" value="1"/>
</dbReference>
<dbReference type="CTD" id="20199360"/>
<sequence length="1114" mass="125801">MNTKPSSNTTESRILPTKVDPVKWLAWSDWTPCSTSCGDGAMLRTRSCAINIGCEGIDHEYVSCYNPPCTESKPYHDAKFMAIGVVVLINISMLCCITIPYFKRRKVNQPSLYQPPPNQQTQQQLPSITLPQELYRQHEPGSHYSQYRNESNPHDTDSSMSKLDYDYVASPYVKTSDDKTTQQSVKNLKTDSLRDNTDIIDSKNTDKSLDQNLSPRIVHSNPDKLGTDIKQQKVTQANSSPAILHKTIMQTDKKSLVQHSSKPDINEHLELLSLNLISTSQNEQTTEDCNRQHPFEMGDSIQIINPAILPVDKTSANQKQTLSGLDGQAFYRYRPSNIEAINPYRYRPSINDNQHCNATEYRMTKLSEDSALQMYRPSLREFEKINYRTDQLGSLQYPSEIYRPDLNQKVCDYVYRPPEHVGISSQDRISSRYRPSINDIYNKIKPDGKHDTSPLLKLNSSVLDSSVLISGGMVESHGSSGDVLSNDVLKFNISHLFLSKLESLKERMVVSKDQSDETKFEQPSKSDEPDEPSNFNDTDARINIIENREESAKHRRSSLPHFRQKFFKVFSKHFTRDVRRTQNTSSTDTSSVETIQSVIADNYVDKVRKPSNPTFTLTPTEPIVQRMASESNDRVTELNQASIVLPIRRAGNRSPDNRITDSKPIESPSYANKLRPKNVSFAKSSQIKYIPKEPSVSGSSCSNTCLFYNPNQMVGTPDNDDDNDSNSNFFPYPRKPVDVPSDGRFDDDPTGDQVDKMDHEDKNDDDDKRDDNNADDSDGGSVNTSSSNKNKTSDLCLTASEEQNENKKKNLYNQFIQKFRYKPTTPANVKNLNVTTSSENGANRNNFNKFKTIEADVPKPKRDSKRINFVGIFKRHIHFKKVELSKPSCSDDTETVSLVGVHQNLKKSETINQSRPFYNTFETNIQTGCTETLPLENRNVAGIIQTPNNKNNNRINTCTPSTNNPSTPISSYLQPSRYSEKNKALQYDMTSPITSEITTPPSVQSTFLLMAPDSSDDHQLNSDDNKTRDSNFRTVGIDNSKIGTGIDEEPRRNRPIGRNNVGKIRMSEEEIEVIRSRRKFLEGSSSSTPSSSSSSSSSSSLFYVESSLTSRKQL</sequence>
<keyword evidence="5" id="KW-1185">Reference proteome</keyword>
<gene>
    <name evidence="4" type="primary">20199360</name>
    <name evidence="3" type="ORF">HELRODRAFT_161906</name>
</gene>
<dbReference type="HOGENOM" id="CLU_281352_0_0_1"/>
<dbReference type="SMART" id="SM00209">
    <property type="entry name" value="TSP1"/>
    <property type="match status" value="1"/>
</dbReference>
<evidence type="ECO:0000313" key="5">
    <source>
        <dbReference type="Proteomes" id="UP000015101"/>
    </source>
</evidence>
<feature type="compositionally biased region" description="Basic and acidic residues" evidence="1">
    <location>
        <begin position="197"/>
        <end position="209"/>
    </location>
</feature>
<evidence type="ECO:0000313" key="3">
    <source>
        <dbReference type="EMBL" id="ESO02618.1"/>
    </source>
</evidence>
<evidence type="ECO:0000313" key="4">
    <source>
        <dbReference type="EnsemblMetazoa" id="HelroP161906"/>
    </source>
</evidence>
<dbReference type="EnsemblMetazoa" id="HelroT161906">
    <property type="protein sequence ID" value="HelroP161906"/>
    <property type="gene ID" value="HelroG161906"/>
</dbReference>
<feature type="region of interest" description="Disordered" evidence="1">
    <location>
        <begin position="712"/>
        <end position="793"/>
    </location>
</feature>
<dbReference type="PROSITE" id="PS50092">
    <property type="entry name" value="TSP1"/>
    <property type="match status" value="1"/>
</dbReference>
<feature type="compositionally biased region" description="Low complexity" evidence="1">
    <location>
        <begin position="1084"/>
        <end position="1114"/>
    </location>
</feature>
<dbReference type="STRING" id="6412.T1ES10"/>
<dbReference type="Gene3D" id="2.20.100.10">
    <property type="entry name" value="Thrombospondin type-1 (TSP1) repeat"/>
    <property type="match status" value="1"/>
</dbReference>
<keyword evidence="2" id="KW-0472">Membrane</keyword>
<feature type="compositionally biased region" description="Basic and acidic residues" evidence="1">
    <location>
        <begin position="655"/>
        <end position="664"/>
    </location>
</feature>
<reference evidence="4" key="3">
    <citation type="submission" date="2015-06" db="UniProtKB">
        <authorList>
            <consortium name="EnsemblMetazoa"/>
        </authorList>
    </citation>
    <scope>IDENTIFICATION</scope>
</reference>
<dbReference type="AlphaFoldDB" id="T1ES10"/>
<evidence type="ECO:0000256" key="2">
    <source>
        <dbReference type="SAM" id="Phobius"/>
    </source>
</evidence>
<dbReference type="Proteomes" id="UP000015101">
    <property type="component" value="Unassembled WGS sequence"/>
</dbReference>
<dbReference type="InParanoid" id="T1ES10"/>
<feature type="region of interest" description="Disordered" evidence="1">
    <location>
        <begin position="142"/>
        <end position="161"/>
    </location>
</feature>
<reference evidence="5" key="1">
    <citation type="submission" date="2012-12" db="EMBL/GenBank/DDBJ databases">
        <authorList>
            <person name="Hellsten U."/>
            <person name="Grimwood J."/>
            <person name="Chapman J.A."/>
            <person name="Shapiro H."/>
            <person name="Aerts A."/>
            <person name="Otillar R.P."/>
            <person name="Terry A.Y."/>
            <person name="Boore J.L."/>
            <person name="Simakov O."/>
            <person name="Marletaz F."/>
            <person name="Cho S.-J."/>
            <person name="Edsinger-Gonzales E."/>
            <person name="Havlak P."/>
            <person name="Kuo D.-H."/>
            <person name="Larsson T."/>
            <person name="Lv J."/>
            <person name="Arendt D."/>
            <person name="Savage R."/>
            <person name="Osoegawa K."/>
            <person name="de Jong P."/>
            <person name="Lindberg D.R."/>
            <person name="Seaver E.C."/>
            <person name="Weisblat D.A."/>
            <person name="Putnam N.H."/>
            <person name="Grigoriev I.V."/>
            <person name="Rokhsar D.S."/>
        </authorList>
    </citation>
    <scope>NUCLEOTIDE SEQUENCE</scope>
</reference>
<dbReference type="OrthoDB" id="5989160at2759"/>
<dbReference type="RefSeq" id="XP_009020026.1">
    <property type="nucleotide sequence ID" value="XM_009021778.1"/>
</dbReference>
<proteinExistence type="predicted"/>
<keyword evidence="2" id="KW-1133">Transmembrane helix</keyword>
<feature type="compositionally biased region" description="Basic and acidic residues" evidence="1">
    <location>
        <begin position="512"/>
        <end position="527"/>
    </location>
</feature>
<keyword evidence="2" id="KW-0812">Transmembrane</keyword>
<feature type="region of interest" description="Disordered" evidence="1">
    <location>
        <begin position="1013"/>
        <end position="1061"/>
    </location>
</feature>
<name>T1ES10_HELRO</name>